<evidence type="ECO:0000256" key="2">
    <source>
        <dbReference type="ARBA" id="ARBA00022691"/>
    </source>
</evidence>
<organism evidence="5">
    <name type="scientific">freshwater metagenome</name>
    <dbReference type="NCBI Taxonomy" id="449393"/>
    <lineage>
        <taxon>unclassified sequences</taxon>
        <taxon>metagenomes</taxon>
        <taxon>ecological metagenomes</taxon>
    </lineage>
</organism>
<dbReference type="InterPro" id="IPR046341">
    <property type="entry name" value="SET_dom_sf"/>
</dbReference>
<keyword evidence="2" id="KW-0949">S-adenosyl-L-methionine</keyword>
<dbReference type="PANTHER" id="PTHR12350">
    <property type="entry name" value="HISTONE-LYSINE N-METHYLTRANSFERASE-RELATED"/>
    <property type="match status" value="1"/>
</dbReference>
<dbReference type="InterPro" id="IPR003616">
    <property type="entry name" value="Post-SET_dom"/>
</dbReference>
<evidence type="ECO:0000313" key="5">
    <source>
        <dbReference type="EMBL" id="CAB5069365.1"/>
    </source>
</evidence>
<dbReference type="SMART" id="SM00317">
    <property type="entry name" value="SET"/>
    <property type="match status" value="1"/>
</dbReference>
<keyword evidence="1" id="KW-0808">Transferase</keyword>
<dbReference type="PANTHER" id="PTHR12350:SF19">
    <property type="entry name" value="SET DOMAIN-CONTAINING PROTEIN"/>
    <property type="match status" value="1"/>
</dbReference>
<dbReference type="InterPro" id="IPR001214">
    <property type="entry name" value="SET_dom"/>
</dbReference>
<sequence length="169" mass="18829">MQVGWLTPQAEVRNAGLKGQGVYALTRILAGQTVAAFGGHIVTAEELHELPRWQLERSLQVDQQLFLTTTELEDPADFINHSCQANCGFLGSNMLRSMKDIEIGEELSFDYAMSDSAPYDEFECHCGSPICRGHVQADAWKSPETQQQYAGFFSSYLQLQIDDQARGHA</sequence>
<protein>
    <submittedName>
        <fullName evidence="5">Unannotated protein</fullName>
    </submittedName>
</protein>
<dbReference type="Gene3D" id="2.170.270.10">
    <property type="entry name" value="SET domain"/>
    <property type="match status" value="1"/>
</dbReference>
<accession>A0A6J7UTN2</accession>
<feature type="domain" description="Post-SET" evidence="4">
    <location>
        <begin position="120"/>
        <end position="136"/>
    </location>
</feature>
<evidence type="ECO:0000256" key="1">
    <source>
        <dbReference type="ARBA" id="ARBA00022679"/>
    </source>
</evidence>
<dbReference type="InterPro" id="IPR053201">
    <property type="entry name" value="Flavunoidine_N-MTase"/>
</dbReference>
<dbReference type="AlphaFoldDB" id="A0A6J7UTN2"/>
<dbReference type="EMBL" id="CAFBQW010000335">
    <property type="protein sequence ID" value="CAB5069365.1"/>
    <property type="molecule type" value="Genomic_DNA"/>
</dbReference>
<evidence type="ECO:0000259" key="3">
    <source>
        <dbReference type="PROSITE" id="PS50280"/>
    </source>
</evidence>
<evidence type="ECO:0000259" key="4">
    <source>
        <dbReference type="PROSITE" id="PS50868"/>
    </source>
</evidence>
<reference evidence="5" key="1">
    <citation type="submission" date="2020-05" db="EMBL/GenBank/DDBJ databases">
        <authorList>
            <person name="Chiriac C."/>
            <person name="Salcher M."/>
            <person name="Ghai R."/>
            <person name="Kavagutti S V."/>
        </authorList>
    </citation>
    <scope>NUCLEOTIDE SEQUENCE</scope>
</reference>
<dbReference type="SUPFAM" id="SSF82199">
    <property type="entry name" value="SET domain"/>
    <property type="match status" value="1"/>
</dbReference>
<dbReference type="PROSITE" id="PS50868">
    <property type="entry name" value="POST_SET"/>
    <property type="match status" value="1"/>
</dbReference>
<dbReference type="PROSITE" id="PS50280">
    <property type="entry name" value="SET"/>
    <property type="match status" value="1"/>
</dbReference>
<gene>
    <name evidence="5" type="ORF">UFOPK4354_02024</name>
</gene>
<feature type="domain" description="SET" evidence="3">
    <location>
        <begin position="8"/>
        <end position="112"/>
    </location>
</feature>
<dbReference type="GO" id="GO:0016740">
    <property type="term" value="F:transferase activity"/>
    <property type="evidence" value="ECO:0007669"/>
    <property type="project" value="UniProtKB-KW"/>
</dbReference>
<dbReference type="Pfam" id="PF00856">
    <property type="entry name" value="SET"/>
    <property type="match status" value="1"/>
</dbReference>
<name>A0A6J7UTN2_9ZZZZ</name>
<proteinExistence type="predicted"/>